<feature type="transmembrane region" description="Helical" evidence="1">
    <location>
        <begin position="271"/>
        <end position="290"/>
    </location>
</feature>
<feature type="transmembrane region" description="Helical" evidence="1">
    <location>
        <begin position="302"/>
        <end position="321"/>
    </location>
</feature>
<keyword evidence="1" id="KW-0472">Membrane</keyword>
<evidence type="ECO:0000313" key="3">
    <source>
        <dbReference type="EMBL" id="TWP49552.1"/>
    </source>
</evidence>
<dbReference type="Pfam" id="PF07693">
    <property type="entry name" value="KAP_NTPase"/>
    <property type="match status" value="1"/>
</dbReference>
<feature type="transmembrane region" description="Helical" evidence="1">
    <location>
        <begin position="491"/>
        <end position="512"/>
    </location>
</feature>
<sequence>MLTRDFWRAVVIRAGVIYVEVALALFAWGGIPTPVVIRSALGALAFAVPLGALVLRVELRHDRSFLMILLGSTGLRAVLSGLATTGALVVLRVQLPQPEVAVAITVISAVAIASAFNPLLGWLTLPPQPVAEPEGKEVVEQRHRLADMALQQPQVQNAGLSEDEKKQLRAEIEAEVEREAADIARATSLPHAQFVRAKRAYIGLEPIAVFLAPWLKWLIFYCAGVSGLMLLTVRVPGAHLVTPIAAVVLPALTVGATAAPGSLRWSAGVRSAAPILLAASAAAATVALLLPADTRWPSSSAAFAVLSAVALVGRLVVGPLLKRDRWLRSNDPAAWPRDTDRQHDEAVRSHDEWLRAMFEVAVLRIVSAKIGKYVQRSYGTDLPPASVEKLGDITELTQFVPTETSARLGRVMTSMPSAAIGLSGPRGVGKSTVLRVLSELRANPSDLGLIVPAPTSYDAREFLTHLFARLCEVVLPHQPPPKIGIMRRINWPGMMVLLGLATGAITFFWAPVVEAATWAGAHVLGLVFVFGMFTALAGFVWWGAERPTLRDSPIEEMARGHLRTLRYLETQTVTRTGSAKTPLGDLGASKARQRAEILKTYPELVDDFRTFLEQVGLSLRSKDARVVICIDELDKIGTPEQAEKFLNDIKAIFRVRHSYFLVSVSEDALTSFSRRALAVRTTFDTAFDAVVEVDRFSLADTRALLVQQVIRLPEPFVWFCHCLSGGLPRDLGRIVRALYDERNAHEVTALPLLAAELVRQDVRAVAQGQLAQASGRADAGEVLGWIADAADLPMTSAALTDHCGKAPDVEDDLGLLVAQCCAHLHYAAAVLDVFSERLGEWVELLRNDDAPLKQLAKARSLLSVDPGLARRAVDQVTPFW</sequence>
<gene>
    <name evidence="3" type="ORF">FKR81_23740</name>
</gene>
<evidence type="ECO:0000259" key="2">
    <source>
        <dbReference type="Pfam" id="PF07693"/>
    </source>
</evidence>
<feature type="transmembrane region" description="Helical" evidence="1">
    <location>
        <begin position="518"/>
        <end position="542"/>
    </location>
</feature>
<feature type="transmembrane region" description="Helical" evidence="1">
    <location>
        <begin position="7"/>
        <end position="29"/>
    </location>
</feature>
<dbReference type="InterPro" id="IPR011646">
    <property type="entry name" value="KAP_P-loop"/>
</dbReference>
<accession>A0A563EPY7</accession>
<dbReference type="SUPFAM" id="SSF52540">
    <property type="entry name" value="P-loop containing nucleoside triphosphate hydrolases"/>
    <property type="match status" value="1"/>
</dbReference>
<proteinExistence type="predicted"/>
<dbReference type="RefSeq" id="WP_146354502.1">
    <property type="nucleotide sequence ID" value="NZ_VOBR01000015.1"/>
</dbReference>
<feature type="transmembrane region" description="Helical" evidence="1">
    <location>
        <begin position="67"/>
        <end position="88"/>
    </location>
</feature>
<dbReference type="InterPro" id="IPR027417">
    <property type="entry name" value="P-loop_NTPase"/>
</dbReference>
<dbReference type="AlphaFoldDB" id="A0A563EPY7"/>
<feature type="domain" description="KAP NTPase" evidence="2">
    <location>
        <begin position="414"/>
        <end position="671"/>
    </location>
</feature>
<keyword evidence="1" id="KW-1133">Transmembrane helix</keyword>
<dbReference type="EMBL" id="VOBR01000015">
    <property type="protein sequence ID" value="TWP49552.1"/>
    <property type="molecule type" value="Genomic_DNA"/>
</dbReference>
<feature type="transmembrane region" description="Helical" evidence="1">
    <location>
        <begin position="35"/>
        <end position="55"/>
    </location>
</feature>
<name>A0A563EPY7_9PSEU</name>
<reference evidence="3 4" key="1">
    <citation type="submission" date="2019-07" db="EMBL/GenBank/DDBJ databases">
        <title>Lentzea xizangensis sp. nov., isolated from Qinghai-Tibetan Plateau Soils.</title>
        <authorList>
            <person name="Huang J."/>
        </authorList>
    </citation>
    <scope>NUCLEOTIDE SEQUENCE [LARGE SCALE GENOMIC DNA]</scope>
    <source>
        <strain evidence="3 4">FXJ1.1311</strain>
    </source>
</reference>
<evidence type="ECO:0000256" key="1">
    <source>
        <dbReference type="SAM" id="Phobius"/>
    </source>
</evidence>
<protein>
    <recommendedName>
        <fullName evidence="2">KAP NTPase domain-containing protein</fullName>
    </recommendedName>
</protein>
<keyword evidence="1" id="KW-0812">Transmembrane</keyword>
<dbReference type="Proteomes" id="UP000316639">
    <property type="component" value="Unassembled WGS sequence"/>
</dbReference>
<feature type="transmembrane region" description="Helical" evidence="1">
    <location>
        <begin position="207"/>
        <end position="231"/>
    </location>
</feature>
<evidence type="ECO:0000313" key="4">
    <source>
        <dbReference type="Proteomes" id="UP000316639"/>
    </source>
</evidence>
<organism evidence="3 4">
    <name type="scientific">Lentzea tibetensis</name>
    <dbReference type="NCBI Taxonomy" id="2591470"/>
    <lineage>
        <taxon>Bacteria</taxon>
        <taxon>Bacillati</taxon>
        <taxon>Actinomycetota</taxon>
        <taxon>Actinomycetes</taxon>
        <taxon>Pseudonocardiales</taxon>
        <taxon>Pseudonocardiaceae</taxon>
        <taxon>Lentzea</taxon>
    </lineage>
</organism>
<keyword evidence="4" id="KW-1185">Reference proteome</keyword>
<dbReference type="OrthoDB" id="5150226at2"/>
<feature type="transmembrane region" description="Helical" evidence="1">
    <location>
        <begin position="100"/>
        <end position="120"/>
    </location>
</feature>
<comment type="caution">
    <text evidence="3">The sequence shown here is derived from an EMBL/GenBank/DDBJ whole genome shotgun (WGS) entry which is preliminary data.</text>
</comment>
<feature type="transmembrane region" description="Helical" evidence="1">
    <location>
        <begin position="237"/>
        <end position="259"/>
    </location>
</feature>